<reference evidence="8 9" key="1">
    <citation type="journal article" date="2016" name="Proc. Natl. Acad. Sci. U.S.A.">
        <title>Comparative genomics of biotechnologically important yeasts.</title>
        <authorList>
            <person name="Riley R."/>
            <person name="Haridas S."/>
            <person name="Wolfe K.H."/>
            <person name="Lopes M.R."/>
            <person name="Hittinger C.T."/>
            <person name="Goeker M."/>
            <person name="Salamov A.A."/>
            <person name="Wisecaver J.H."/>
            <person name="Long T.M."/>
            <person name="Calvey C.H."/>
            <person name="Aerts A.L."/>
            <person name="Barry K.W."/>
            <person name="Choi C."/>
            <person name="Clum A."/>
            <person name="Coughlan A.Y."/>
            <person name="Deshpande S."/>
            <person name="Douglass A.P."/>
            <person name="Hanson S.J."/>
            <person name="Klenk H.-P."/>
            <person name="LaButti K.M."/>
            <person name="Lapidus A."/>
            <person name="Lindquist E.A."/>
            <person name="Lipzen A.M."/>
            <person name="Meier-Kolthoff J.P."/>
            <person name="Ohm R.A."/>
            <person name="Otillar R.P."/>
            <person name="Pangilinan J.L."/>
            <person name="Peng Y."/>
            <person name="Rokas A."/>
            <person name="Rosa C.A."/>
            <person name="Scheuner C."/>
            <person name="Sibirny A.A."/>
            <person name="Slot J.C."/>
            <person name="Stielow J.B."/>
            <person name="Sun H."/>
            <person name="Kurtzman C.P."/>
            <person name="Blackwell M."/>
            <person name="Grigoriev I.V."/>
            <person name="Jeffries T.W."/>
        </authorList>
    </citation>
    <scope>NUCLEOTIDE SEQUENCE [LARGE SCALE GENOMIC DNA]</scope>
    <source>
        <strain evidence="9">ATCC 58044 / CBS 1984 / NCYC 433 / NRRL Y-366-8</strain>
    </source>
</reference>
<dbReference type="SUPFAM" id="SSF53474">
    <property type="entry name" value="alpha/beta-Hydrolases"/>
    <property type="match status" value="1"/>
</dbReference>
<feature type="region of interest" description="Disordered" evidence="6">
    <location>
        <begin position="940"/>
        <end position="967"/>
    </location>
</feature>
<keyword evidence="9" id="KW-1185">Reference proteome</keyword>
<dbReference type="EMBL" id="KV454208">
    <property type="protein sequence ID" value="ODQ63030.1"/>
    <property type="molecule type" value="Genomic_DNA"/>
</dbReference>
<evidence type="ECO:0000256" key="2">
    <source>
        <dbReference type="ARBA" id="ARBA00009824"/>
    </source>
</evidence>
<feature type="compositionally biased region" description="Basic and acidic residues" evidence="6">
    <location>
        <begin position="957"/>
        <end position="966"/>
    </location>
</feature>
<dbReference type="GO" id="GO:0016020">
    <property type="term" value="C:membrane"/>
    <property type="evidence" value="ECO:0007669"/>
    <property type="project" value="UniProtKB-SubCell"/>
</dbReference>
<dbReference type="STRING" id="683960.A0A1E3PCL8"/>
<comment type="similarity">
    <text evidence="2">Belongs to the TMCO4 family.</text>
</comment>
<dbReference type="RefSeq" id="XP_019042237.1">
    <property type="nucleotide sequence ID" value="XM_019185463.1"/>
</dbReference>
<dbReference type="Pfam" id="PF05277">
    <property type="entry name" value="DUF726"/>
    <property type="match status" value="1"/>
</dbReference>
<feature type="transmembrane region" description="Helical" evidence="7">
    <location>
        <begin position="663"/>
        <end position="682"/>
    </location>
</feature>
<evidence type="ECO:0000256" key="3">
    <source>
        <dbReference type="ARBA" id="ARBA00022692"/>
    </source>
</evidence>
<feature type="transmembrane region" description="Helical" evidence="7">
    <location>
        <begin position="552"/>
        <end position="572"/>
    </location>
</feature>
<feature type="region of interest" description="Disordered" evidence="6">
    <location>
        <begin position="206"/>
        <end position="232"/>
    </location>
</feature>
<dbReference type="InterPro" id="IPR007941">
    <property type="entry name" value="DUF726"/>
</dbReference>
<feature type="compositionally biased region" description="Polar residues" evidence="6">
    <location>
        <begin position="212"/>
        <end position="223"/>
    </location>
</feature>
<evidence type="ECO:0000256" key="1">
    <source>
        <dbReference type="ARBA" id="ARBA00004141"/>
    </source>
</evidence>
<dbReference type="OrthoDB" id="277931at2759"/>
<comment type="subcellular location">
    <subcellularLocation>
        <location evidence="1">Membrane</location>
        <topology evidence="1">Multi-pass membrane protein</topology>
    </subcellularLocation>
</comment>
<protein>
    <recommendedName>
        <fullName evidence="10">DUF726-domain-containing protein</fullName>
    </recommendedName>
</protein>
<evidence type="ECO:0000256" key="5">
    <source>
        <dbReference type="ARBA" id="ARBA00023136"/>
    </source>
</evidence>
<evidence type="ECO:0000313" key="8">
    <source>
        <dbReference type="EMBL" id="ODQ63030.1"/>
    </source>
</evidence>
<accession>A0A1E3PCL8</accession>
<evidence type="ECO:0000313" key="9">
    <source>
        <dbReference type="Proteomes" id="UP000094112"/>
    </source>
</evidence>
<organism evidence="8 9">
    <name type="scientific">Wickerhamomyces anomalus (strain ATCC 58044 / CBS 1984 / NCYC 433 / NRRL Y-366-8)</name>
    <name type="common">Yeast</name>
    <name type="synonym">Hansenula anomala</name>
    <dbReference type="NCBI Taxonomy" id="683960"/>
    <lineage>
        <taxon>Eukaryota</taxon>
        <taxon>Fungi</taxon>
        <taxon>Dikarya</taxon>
        <taxon>Ascomycota</taxon>
        <taxon>Saccharomycotina</taxon>
        <taxon>Saccharomycetes</taxon>
        <taxon>Phaffomycetales</taxon>
        <taxon>Wickerhamomycetaceae</taxon>
        <taxon>Wickerhamomyces</taxon>
    </lineage>
</organism>
<dbReference type="InterPro" id="IPR029058">
    <property type="entry name" value="AB_hydrolase_fold"/>
</dbReference>
<dbReference type="AlphaFoldDB" id="A0A1E3PCL8"/>
<evidence type="ECO:0008006" key="10">
    <source>
        <dbReference type="Google" id="ProtNLM"/>
    </source>
</evidence>
<feature type="transmembrane region" description="Helical" evidence="7">
    <location>
        <begin position="509"/>
        <end position="540"/>
    </location>
</feature>
<dbReference type="Proteomes" id="UP000094112">
    <property type="component" value="Unassembled WGS sequence"/>
</dbReference>
<dbReference type="PANTHER" id="PTHR17920:SF3">
    <property type="entry name" value="TRANSMEMBRANE AND COILED-COIL DOMAIN-CONTAINING PROTEIN 4"/>
    <property type="match status" value="1"/>
</dbReference>
<dbReference type="GO" id="GO:0035650">
    <property type="term" value="F:AP-1 adaptor complex binding"/>
    <property type="evidence" value="ECO:0007669"/>
    <property type="project" value="EnsemblFungi"/>
</dbReference>
<proteinExistence type="inferred from homology"/>
<keyword evidence="5 7" id="KW-0472">Membrane</keyword>
<keyword evidence="3 7" id="KW-0812">Transmembrane</keyword>
<evidence type="ECO:0000256" key="4">
    <source>
        <dbReference type="ARBA" id="ARBA00022989"/>
    </source>
</evidence>
<evidence type="ECO:0000256" key="7">
    <source>
        <dbReference type="SAM" id="Phobius"/>
    </source>
</evidence>
<sequence length="1007" mass="112288">MDQKDKDAIDCTDVDKFNKPTLSVPQLSYSSDSLGRINNRSQQQVNSKDTISPCHVGIIPSASASQVSILDVTRKSNDQQRGFYSHSDYVEFDLGHNDSKTGVVSSDRLVINRNDGTKAKLVKKGLAGDEISHEDKAAQLYLGETLNSVFKPIDDHTESPYSNITETKTDQLAGNSQRHKTIVEQNGVEEEDEDEWKQMEATANDDFYGENGASTTEADTNPEASHEGGRTGYTRIAAEEQAERYKEADKKTDFLFKSNKGPRSQVADAFYDDMDEEDNFEEDTFDYQTQNPLSQLQTTKKLLKDSQKFGYVGLVKLVMNEMATDLAKQALMSKNYFRGSKFVKRMNLSQSNFGQWQYKIIDRLYSHLELTKEESKMIESLSSHGIEPDDLAKSLKVHEIVENPAFDREAQKSVDSKSLEDKNATIEIDVAWTVLCDLFLVLLADSVYDSRSRTLLIKFGKLIGLDELEIFQFERRITDSLQLEDSSEQVWDESEILSSRKRKAKKKKLMYVGIATIGGSLVLGLSAGLLAPVIGAGIAAGLTTIGIGGTSGFLAGAGGTALVTVTGTAIGAKIGSSGMIKRVGDVKTFEFIPLHNNKRVNLIITVSGWMNSKADDIRLPFSTVDPVMGDLISLLWEPEMLQSTGQTVGILATEALTQSVQQILGATILMALMSAVQIPMALSKLGYLLDNPWNVSLDRAWKAGLILADTLISRNLGVRPVTLVGFSLGSRVIYSCLLELAKRGAYGLVEKVVLFGSPVVVSTEELALARSVVSGDYINGFSKKDWILGYLFRATSGGLRRVAGLSPIENFAGIQNFDCTSYVQGHMEYRKAMPQLLSQLGFQVLAEEFVEIDDPDPEQTERQRQLILEFDEARKQMENEQANGKKKGFWKKWFGPKKKEWWNIYNVDDLNKSDNSGKETPQKFDFDVDEVMNEVEQLKLNEEIHEKNRKTKPNQKGSEEESKSIEPEPLAIDHNFILYTKSKEDFSINLNSTSSIRNFEIVQNLRM</sequence>
<evidence type="ECO:0000256" key="6">
    <source>
        <dbReference type="SAM" id="MobiDB-lite"/>
    </source>
</evidence>
<dbReference type="SUPFAM" id="SSF158682">
    <property type="entry name" value="TerB-like"/>
    <property type="match status" value="1"/>
</dbReference>
<dbReference type="GO" id="GO:0035652">
    <property type="term" value="P:clathrin-coated vesicle cargo loading"/>
    <property type="evidence" value="ECO:0007669"/>
    <property type="project" value="EnsemblFungi"/>
</dbReference>
<dbReference type="InterPro" id="IPR029024">
    <property type="entry name" value="TerB-like"/>
</dbReference>
<dbReference type="GeneID" id="30202709"/>
<keyword evidence="4 7" id="KW-1133">Transmembrane helix</keyword>
<dbReference type="PANTHER" id="PTHR17920">
    <property type="entry name" value="TRANSMEMBRANE AND COILED-COIL DOMAIN-CONTAINING PROTEIN 4 TMCO4"/>
    <property type="match status" value="1"/>
</dbReference>
<gene>
    <name evidence="8" type="ORF">WICANDRAFT_82910</name>
</gene>
<name>A0A1E3PCL8_WICAA</name>